<dbReference type="AlphaFoldDB" id="A0A7V6A5N7"/>
<evidence type="ECO:0000256" key="3">
    <source>
        <dbReference type="ARBA" id="ARBA00022553"/>
    </source>
</evidence>
<dbReference type="Gene3D" id="3.40.50.1000">
    <property type="entry name" value="HAD superfamily/HAD-like"/>
    <property type="match status" value="1"/>
</dbReference>
<evidence type="ECO:0000256" key="11">
    <source>
        <dbReference type="ARBA" id="ARBA00023136"/>
    </source>
</evidence>
<dbReference type="Pfam" id="PF00702">
    <property type="entry name" value="Hydrolase"/>
    <property type="match status" value="1"/>
</dbReference>
<dbReference type="Pfam" id="PF00690">
    <property type="entry name" value="Cation_ATPase_N"/>
    <property type="match status" value="1"/>
</dbReference>
<dbReference type="InterPro" id="IPR018303">
    <property type="entry name" value="ATPase_P-typ_P_site"/>
</dbReference>
<evidence type="ECO:0000256" key="4">
    <source>
        <dbReference type="ARBA" id="ARBA00022692"/>
    </source>
</evidence>
<feature type="transmembrane region" description="Helical" evidence="13">
    <location>
        <begin position="743"/>
        <end position="765"/>
    </location>
</feature>
<organism evidence="15">
    <name type="scientific">Desulfobacca acetoxidans</name>
    <dbReference type="NCBI Taxonomy" id="60893"/>
    <lineage>
        <taxon>Bacteria</taxon>
        <taxon>Pseudomonadati</taxon>
        <taxon>Thermodesulfobacteriota</taxon>
        <taxon>Desulfobaccia</taxon>
        <taxon>Desulfobaccales</taxon>
        <taxon>Desulfobaccaceae</taxon>
        <taxon>Desulfobacca</taxon>
    </lineage>
</organism>
<dbReference type="GO" id="GO:0016887">
    <property type="term" value="F:ATP hydrolysis activity"/>
    <property type="evidence" value="ECO:0007669"/>
    <property type="project" value="InterPro"/>
</dbReference>
<comment type="subcellular location">
    <subcellularLocation>
        <location evidence="1">Membrane</location>
        <topology evidence="1">Multi-pass membrane protein</topology>
    </subcellularLocation>
</comment>
<dbReference type="SFLD" id="SFLDF00027">
    <property type="entry name" value="p-type_atpase"/>
    <property type="match status" value="1"/>
</dbReference>
<name>A0A7V6A5N7_9BACT</name>
<sequence>MSNEDQEKSSIPLKEAAAPAPPAAGLSTAEVEALRQQYGPNEIAEKKTYPIFKFLGFFWGPIPWMIEAAAIIAAVIGRWDDFSIILAMLLLNAGVGFWQRQKADHAIDLLKQKLALNAKVCRDGQWQTIPARELVPGDLVRVRLGDIVPADINLLTGDYLMVDQSTLTGESLPVEKKAGELVYTGSIVRQGEMDAQVTNTGMNTYFGRTAKLVEEARTQSHFQKALIKIGDYLMLMGAGMVVIIFLVSLFRHQNILETLQYALVLTVAAVPATLPAVLSVTLAVGAGVLAARGAIAAKMAALDELAGMDVLCCDKTGTITQNALSIARVVAFDGFSEAEVLRCGGLASRAEDNDPIDLAIIHKIEASAANDFQKDSAILSFKPFDPVSKRTEAEVAMKGGAPFRVTKGAPQVISVLMAEDDPVTREMDRLVEEFATHGYRALGVARADSPGPWRYVGLIALYDPPREDSGATIKEAQNLGVQVKMITGDHVAIAQEIARAVNLGTNIQPPALFLDKPDREAQGLVEEADGFAQVFPEDKYHIVELLQKSGHIVGMTGDGVNDAPALKKADVGIAVAGATDAAKSAADIVLTSPGLSVIVEAIQEARKIFQRMNSYAIYRIGGILRVVFFITLSLVIFNFYAVTSIMVILQVLLNDIPILSIAYDSVRSDDKPVQWDMRVVMSIATYLGLMGVIFSFILFYIGLVILHLDQGTLQTLNFLKFTISGYLYIYMGRTRGLFWTLKPGALMLWSGIISRALATAIALLGWYVPPISWQLVGLVWGLAVVELLVTDPLKLVVYRVLDHTDIIFRRRLQETSR</sequence>
<keyword evidence="8" id="KW-0460">Magnesium</keyword>
<dbReference type="SUPFAM" id="SSF81665">
    <property type="entry name" value="Calcium ATPase, transmembrane domain M"/>
    <property type="match status" value="1"/>
</dbReference>
<dbReference type="GO" id="GO:0120029">
    <property type="term" value="P:proton export across plasma membrane"/>
    <property type="evidence" value="ECO:0007669"/>
    <property type="project" value="InterPro"/>
</dbReference>
<dbReference type="Gene3D" id="3.40.1110.10">
    <property type="entry name" value="Calcium-transporting ATPase, cytoplasmic domain N"/>
    <property type="match status" value="1"/>
</dbReference>
<gene>
    <name evidence="15" type="ORF">ENV52_13455</name>
</gene>
<dbReference type="InterPro" id="IPR004014">
    <property type="entry name" value="ATPase_P-typ_cation-transptr_N"/>
</dbReference>
<dbReference type="EMBL" id="DTGR01000208">
    <property type="protein sequence ID" value="HHS30694.1"/>
    <property type="molecule type" value="Genomic_DNA"/>
</dbReference>
<dbReference type="InterPro" id="IPR059000">
    <property type="entry name" value="ATPase_P-type_domA"/>
</dbReference>
<dbReference type="InterPro" id="IPR023298">
    <property type="entry name" value="ATPase_P-typ_TM_dom_sf"/>
</dbReference>
<dbReference type="Gene3D" id="1.20.1110.10">
    <property type="entry name" value="Calcium-transporting ATPase, transmembrane domain"/>
    <property type="match status" value="1"/>
</dbReference>
<dbReference type="PANTHER" id="PTHR42861">
    <property type="entry name" value="CALCIUM-TRANSPORTING ATPASE"/>
    <property type="match status" value="1"/>
</dbReference>
<feature type="transmembrane region" description="Helical" evidence="13">
    <location>
        <begin position="683"/>
        <end position="706"/>
    </location>
</feature>
<keyword evidence="5" id="KW-0479">Metal-binding</keyword>
<dbReference type="FunFam" id="3.40.1110.10:FF:000005">
    <property type="entry name" value="Plasma membrane ATPase"/>
    <property type="match status" value="1"/>
</dbReference>
<keyword evidence="7" id="KW-0067">ATP-binding</keyword>
<dbReference type="SFLD" id="SFLDG00002">
    <property type="entry name" value="C1.7:_P-type_atpase_like"/>
    <property type="match status" value="1"/>
</dbReference>
<dbReference type="InterPro" id="IPR023299">
    <property type="entry name" value="ATPase_P-typ_cyto_dom_N"/>
</dbReference>
<evidence type="ECO:0000259" key="14">
    <source>
        <dbReference type="SMART" id="SM00831"/>
    </source>
</evidence>
<dbReference type="FunFam" id="3.40.50.1000:FF:000211">
    <property type="entry name" value="Plasma membrane ATPase"/>
    <property type="match status" value="1"/>
</dbReference>
<keyword evidence="6" id="KW-0547">Nucleotide-binding</keyword>
<feature type="transmembrane region" description="Helical" evidence="13">
    <location>
        <begin position="771"/>
        <end position="789"/>
    </location>
</feature>
<reference evidence="15" key="1">
    <citation type="journal article" date="2020" name="mSystems">
        <title>Genome- and Community-Level Interaction Insights into Carbon Utilization and Element Cycling Functions of Hydrothermarchaeota in Hydrothermal Sediment.</title>
        <authorList>
            <person name="Zhou Z."/>
            <person name="Liu Y."/>
            <person name="Xu W."/>
            <person name="Pan J."/>
            <person name="Luo Z.H."/>
            <person name="Li M."/>
        </authorList>
    </citation>
    <scope>NUCLEOTIDE SEQUENCE [LARGE SCALE GENOMIC DNA]</scope>
    <source>
        <strain evidence="15">SpSt-767</strain>
    </source>
</reference>
<dbReference type="InterPro" id="IPR001757">
    <property type="entry name" value="P_typ_ATPase"/>
</dbReference>
<evidence type="ECO:0000256" key="12">
    <source>
        <dbReference type="SAM" id="MobiDB-lite"/>
    </source>
</evidence>
<dbReference type="NCBIfam" id="TIGR01494">
    <property type="entry name" value="ATPase_P-type"/>
    <property type="match status" value="2"/>
</dbReference>
<evidence type="ECO:0000256" key="9">
    <source>
        <dbReference type="ARBA" id="ARBA00022967"/>
    </source>
</evidence>
<feature type="transmembrane region" description="Helical" evidence="13">
    <location>
        <begin position="616"/>
        <end position="637"/>
    </location>
</feature>
<evidence type="ECO:0000256" key="2">
    <source>
        <dbReference type="ARBA" id="ARBA00008804"/>
    </source>
</evidence>
<comment type="caution">
    <text evidence="15">The sequence shown here is derived from an EMBL/GenBank/DDBJ whole genome shotgun (WGS) entry which is preliminary data.</text>
</comment>
<feature type="transmembrane region" description="Helical" evidence="13">
    <location>
        <begin position="232"/>
        <end position="250"/>
    </location>
</feature>
<dbReference type="InterPro" id="IPR023214">
    <property type="entry name" value="HAD_sf"/>
</dbReference>
<keyword evidence="4 13" id="KW-0812">Transmembrane</keyword>
<feature type="transmembrane region" description="Helical" evidence="13">
    <location>
        <begin position="712"/>
        <end position="731"/>
    </location>
</feature>
<keyword evidence="3" id="KW-0597">Phosphoprotein</keyword>
<feature type="transmembrane region" description="Helical" evidence="13">
    <location>
        <begin position="643"/>
        <end position="663"/>
    </location>
</feature>
<dbReference type="SUPFAM" id="SSF81660">
    <property type="entry name" value="Metal cation-transporting ATPase, ATP-binding domain N"/>
    <property type="match status" value="1"/>
</dbReference>
<feature type="transmembrane region" description="Helical" evidence="13">
    <location>
        <begin position="82"/>
        <end position="98"/>
    </location>
</feature>
<dbReference type="GO" id="GO:0016020">
    <property type="term" value="C:membrane"/>
    <property type="evidence" value="ECO:0007669"/>
    <property type="project" value="UniProtKB-SubCell"/>
</dbReference>
<dbReference type="InterPro" id="IPR006534">
    <property type="entry name" value="P-type_ATPase_IIIA"/>
</dbReference>
<evidence type="ECO:0000313" key="15">
    <source>
        <dbReference type="EMBL" id="HHS30694.1"/>
    </source>
</evidence>
<dbReference type="SUPFAM" id="SSF81653">
    <property type="entry name" value="Calcium ATPase, transduction domain A"/>
    <property type="match status" value="1"/>
</dbReference>
<dbReference type="InterPro" id="IPR036412">
    <property type="entry name" value="HAD-like_sf"/>
</dbReference>
<feature type="transmembrane region" description="Helical" evidence="13">
    <location>
        <begin position="262"/>
        <end position="289"/>
    </location>
</feature>
<dbReference type="InterPro" id="IPR008250">
    <property type="entry name" value="ATPase_P-typ_transduc_dom_A_sf"/>
</dbReference>
<dbReference type="SFLD" id="SFLDS00003">
    <property type="entry name" value="Haloacid_Dehalogenase"/>
    <property type="match status" value="1"/>
</dbReference>
<dbReference type="CDD" id="cd02076">
    <property type="entry name" value="P-type_ATPase_H"/>
    <property type="match status" value="1"/>
</dbReference>
<dbReference type="PRINTS" id="PR00120">
    <property type="entry name" value="HATPASE"/>
</dbReference>
<keyword evidence="9" id="KW-1278">Translocase</keyword>
<feature type="region of interest" description="Disordered" evidence="12">
    <location>
        <begin position="1"/>
        <end position="23"/>
    </location>
</feature>
<comment type="similarity">
    <text evidence="2">Belongs to the cation transport ATPase (P-type) (TC 3.A.3) family. Type IIIA subfamily.</text>
</comment>
<evidence type="ECO:0000256" key="8">
    <source>
        <dbReference type="ARBA" id="ARBA00022842"/>
    </source>
</evidence>
<dbReference type="SMART" id="SM00831">
    <property type="entry name" value="Cation_ATPase_N"/>
    <property type="match status" value="1"/>
</dbReference>
<dbReference type="NCBIfam" id="TIGR01647">
    <property type="entry name" value="ATPase-IIIA_H"/>
    <property type="match status" value="1"/>
</dbReference>
<evidence type="ECO:0000256" key="5">
    <source>
        <dbReference type="ARBA" id="ARBA00022723"/>
    </source>
</evidence>
<feature type="transmembrane region" description="Helical" evidence="13">
    <location>
        <begin position="54"/>
        <end position="76"/>
    </location>
</feature>
<keyword evidence="10 13" id="KW-1133">Transmembrane helix</keyword>
<keyword evidence="11 13" id="KW-0472">Membrane</keyword>
<accession>A0A7V6A5N7</accession>
<evidence type="ECO:0000256" key="13">
    <source>
        <dbReference type="SAM" id="Phobius"/>
    </source>
</evidence>
<dbReference type="PROSITE" id="PS00154">
    <property type="entry name" value="ATPASE_E1_E2"/>
    <property type="match status" value="1"/>
</dbReference>
<dbReference type="FunFam" id="2.70.150.10:FF:000042">
    <property type="entry name" value="Plasma membrane ATPase"/>
    <property type="match status" value="1"/>
</dbReference>
<dbReference type="GO" id="GO:0005524">
    <property type="term" value="F:ATP binding"/>
    <property type="evidence" value="ECO:0007669"/>
    <property type="project" value="UniProtKB-KW"/>
</dbReference>
<evidence type="ECO:0000256" key="7">
    <source>
        <dbReference type="ARBA" id="ARBA00022840"/>
    </source>
</evidence>
<evidence type="ECO:0000256" key="1">
    <source>
        <dbReference type="ARBA" id="ARBA00004141"/>
    </source>
</evidence>
<proteinExistence type="inferred from homology"/>
<dbReference type="GO" id="GO:0008553">
    <property type="term" value="F:P-type proton-exporting transporter activity"/>
    <property type="evidence" value="ECO:0007669"/>
    <property type="project" value="InterPro"/>
</dbReference>
<dbReference type="PRINTS" id="PR00119">
    <property type="entry name" value="CATATPASE"/>
</dbReference>
<dbReference type="Gene3D" id="2.70.150.10">
    <property type="entry name" value="Calcium-transporting ATPase, cytoplasmic transduction domain A"/>
    <property type="match status" value="1"/>
</dbReference>
<evidence type="ECO:0000256" key="10">
    <source>
        <dbReference type="ARBA" id="ARBA00022989"/>
    </source>
</evidence>
<dbReference type="GO" id="GO:0046872">
    <property type="term" value="F:metal ion binding"/>
    <property type="evidence" value="ECO:0007669"/>
    <property type="project" value="UniProtKB-KW"/>
</dbReference>
<protein>
    <submittedName>
        <fullName evidence="15">Plasma-membrane proton-efflux P-type ATPase</fullName>
    </submittedName>
</protein>
<feature type="domain" description="Cation-transporting P-type ATPase N-terminal" evidence="14">
    <location>
        <begin position="7"/>
        <end position="78"/>
    </location>
</feature>
<dbReference type="SUPFAM" id="SSF56784">
    <property type="entry name" value="HAD-like"/>
    <property type="match status" value="1"/>
</dbReference>
<evidence type="ECO:0000256" key="6">
    <source>
        <dbReference type="ARBA" id="ARBA00022741"/>
    </source>
</evidence>
<dbReference type="Pfam" id="PF00122">
    <property type="entry name" value="E1-E2_ATPase"/>
    <property type="match status" value="1"/>
</dbReference>
<dbReference type="InterPro" id="IPR044492">
    <property type="entry name" value="P_typ_ATPase_HD_dom"/>
</dbReference>